<proteinExistence type="predicted"/>
<accession>A0A409YVD3</accession>
<gene>
    <name evidence="3" type="ORF">CVT24_011073</name>
</gene>
<feature type="transmembrane region" description="Helical" evidence="2">
    <location>
        <begin position="23"/>
        <end position="44"/>
    </location>
</feature>
<organism evidence="3 4">
    <name type="scientific">Panaeolus cyanescens</name>
    <dbReference type="NCBI Taxonomy" id="181874"/>
    <lineage>
        <taxon>Eukaryota</taxon>
        <taxon>Fungi</taxon>
        <taxon>Dikarya</taxon>
        <taxon>Basidiomycota</taxon>
        <taxon>Agaricomycotina</taxon>
        <taxon>Agaricomycetes</taxon>
        <taxon>Agaricomycetidae</taxon>
        <taxon>Agaricales</taxon>
        <taxon>Agaricineae</taxon>
        <taxon>Galeropsidaceae</taxon>
        <taxon>Panaeolus</taxon>
    </lineage>
</organism>
<evidence type="ECO:0000313" key="4">
    <source>
        <dbReference type="Proteomes" id="UP000284842"/>
    </source>
</evidence>
<evidence type="ECO:0000256" key="1">
    <source>
        <dbReference type="SAM" id="MobiDB-lite"/>
    </source>
</evidence>
<keyword evidence="2" id="KW-1133">Transmembrane helix</keyword>
<evidence type="ECO:0000256" key="2">
    <source>
        <dbReference type="SAM" id="Phobius"/>
    </source>
</evidence>
<dbReference type="InParanoid" id="A0A409YVD3"/>
<feature type="region of interest" description="Disordered" evidence="1">
    <location>
        <begin position="137"/>
        <end position="159"/>
    </location>
</feature>
<feature type="compositionally biased region" description="Polar residues" evidence="1">
    <location>
        <begin position="150"/>
        <end position="159"/>
    </location>
</feature>
<keyword evidence="2" id="KW-0812">Transmembrane</keyword>
<sequence length="159" mass="17268">YNWILVELLRAFNRFSAVLTSTWVHAGYTVVGVMVLAFACRWVLAGTQSRVARAMEAVFRQNEEARAREMAMMARMEERWAIEDERAAAASHDSRTLIIGSHFATYNILRYDTGNGGDNGDNNGAIDTNGGSGHNAGLLGDIDVNGDSGGNQASINQEA</sequence>
<dbReference type="AlphaFoldDB" id="A0A409YVD3"/>
<keyword evidence="4" id="KW-1185">Reference proteome</keyword>
<feature type="non-terminal residue" evidence="3">
    <location>
        <position position="1"/>
    </location>
</feature>
<comment type="caution">
    <text evidence="3">The sequence shown here is derived from an EMBL/GenBank/DDBJ whole genome shotgun (WGS) entry which is preliminary data.</text>
</comment>
<keyword evidence="2" id="KW-0472">Membrane</keyword>
<name>A0A409YVD3_9AGAR</name>
<dbReference type="EMBL" id="NHTK01000546">
    <property type="protein sequence ID" value="PPR06995.1"/>
    <property type="molecule type" value="Genomic_DNA"/>
</dbReference>
<protein>
    <submittedName>
        <fullName evidence="3">Uncharacterized protein</fullName>
    </submittedName>
</protein>
<reference evidence="3 4" key="1">
    <citation type="journal article" date="2018" name="Evol. Lett.">
        <title>Horizontal gene cluster transfer increased hallucinogenic mushroom diversity.</title>
        <authorList>
            <person name="Reynolds H.T."/>
            <person name="Vijayakumar V."/>
            <person name="Gluck-Thaler E."/>
            <person name="Korotkin H.B."/>
            <person name="Matheny P.B."/>
            <person name="Slot J.C."/>
        </authorList>
    </citation>
    <scope>NUCLEOTIDE SEQUENCE [LARGE SCALE GENOMIC DNA]</scope>
    <source>
        <strain evidence="3 4">2629</strain>
    </source>
</reference>
<evidence type="ECO:0000313" key="3">
    <source>
        <dbReference type="EMBL" id="PPR06995.1"/>
    </source>
</evidence>
<dbReference type="Proteomes" id="UP000284842">
    <property type="component" value="Unassembled WGS sequence"/>
</dbReference>